<name>A0A0C4WS00_9GAMM</name>
<dbReference type="PANTHER" id="PTHR41878:SF1">
    <property type="entry name" value="TNPR PROTEIN"/>
    <property type="match status" value="1"/>
</dbReference>
<protein>
    <recommendedName>
        <fullName evidence="1">Plasmid pRiA4b Orf3-like domain-containing protein</fullName>
    </recommendedName>
</protein>
<evidence type="ECO:0000313" key="2">
    <source>
        <dbReference type="EMBL" id="AJE23429.1"/>
    </source>
</evidence>
<evidence type="ECO:0000259" key="1">
    <source>
        <dbReference type="Pfam" id="PF07929"/>
    </source>
</evidence>
<dbReference type="Pfam" id="PF07929">
    <property type="entry name" value="PRiA4_ORF3"/>
    <property type="match status" value="1"/>
</dbReference>
<dbReference type="EMBL" id="CP010415">
    <property type="protein sequence ID" value="AJE23429.1"/>
    <property type="molecule type" value="Genomic_DNA"/>
</dbReference>
<dbReference type="RefSeq" id="WP_052264001.1">
    <property type="nucleotide sequence ID" value="NZ_CP010415.1"/>
</dbReference>
<accession>A0A0C4WS00</accession>
<dbReference type="Proteomes" id="UP000068210">
    <property type="component" value="Chromosome"/>
</dbReference>
<dbReference type="HOGENOM" id="CLU_085055_0_1_6"/>
<dbReference type="AlphaFoldDB" id="A0A0C4WS00"/>
<dbReference type="KEGG" id="acx:Achr_40440"/>
<dbReference type="STRING" id="1328314.Achr_40440"/>
<dbReference type="InterPro" id="IPR024047">
    <property type="entry name" value="MM3350-like_sf"/>
</dbReference>
<dbReference type="SUPFAM" id="SSF159941">
    <property type="entry name" value="MM3350-like"/>
    <property type="match status" value="1"/>
</dbReference>
<feature type="domain" description="Plasmid pRiA4b Orf3-like" evidence="1">
    <location>
        <begin position="9"/>
        <end position="170"/>
    </location>
</feature>
<keyword evidence="3" id="KW-1185">Reference proteome</keyword>
<sequence length="180" mass="20214">MTTKATPNALILRIELLDFEPVIHRQVKVPADLTLADLHECIQLAMGWENEHLYGFRIGRTHYGPDGDGILEDDVGLLDALGRGRTLNYTYDFGDSWEHKITVEKRLAGDPLQPRYVCLGAANACPPEDIGGVFGYLNYLEAVADPKHPEHEDYLEWFDEPLDPAACDLDAINRRLAVLE</sequence>
<reference evidence="2 3" key="1">
    <citation type="journal article" date="2015" name="PLoS ONE">
        <title>Azotobacter Genomes: The Genome of Azotobacter chroococcum NCIMB 8003 (ATCC 4412).</title>
        <authorList>
            <person name="Robson R.L."/>
            <person name="Jones R."/>
            <person name="Robson R.M."/>
            <person name="Schwartz A."/>
            <person name="Richardson T.H."/>
        </authorList>
    </citation>
    <scope>NUCLEOTIDE SEQUENCE [LARGE SCALE GENOMIC DNA]</scope>
    <source>
        <strain evidence="2 3">NCIMB 8003</strain>
    </source>
</reference>
<proteinExistence type="predicted"/>
<dbReference type="Gene3D" id="3.10.290.30">
    <property type="entry name" value="MM3350-like"/>
    <property type="match status" value="1"/>
</dbReference>
<evidence type="ECO:0000313" key="3">
    <source>
        <dbReference type="Proteomes" id="UP000068210"/>
    </source>
</evidence>
<dbReference type="InterPro" id="IPR012912">
    <property type="entry name" value="Plasmid_pRiA4b_Orf3-like"/>
</dbReference>
<dbReference type="PANTHER" id="PTHR41878">
    <property type="entry name" value="LEXA REPRESSOR-RELATED"/>
    <property type="match status" value="1"/>
</dbReference>
<gene>
    <name evidence="2" type="ORF">Achr_40440</name>
</gene>
<organism evidence="2 3">
    <name type="scientific">Azotobacter chroococcum NCIMB 8003</name>
    <dbReference type="NCBI Taxonomy" id="1328314"/>
    <lineage>
        <taxon>Bacteria</taxon>
        <taxon>Pseudomonadati</taxon>
        <taxon>Pseudomonadota</taxon>
        <taxon>Gammaproteobacteria</taxon>
        <taxon>Pseudomonadales</taxon>
        <taxon>Pseudomonadaceae</taxon>
        <taxon>Azotobacter</taxon>
    </lineage>
</organism>